<evidence type="ECO:0000313" key="3">
    <source>
        <dbReference type="EMBL" id="EFC47462.1"/>
    </source>
</evidence>
<dbReference type="VEuPathDB" id="AmoebaDB:NAEGRDRAFT_78800"/>
<dbReference type="GeneID" id="8849093"/>
<feature type="transmembrane region" description="Helical" evidence="2">
    <location>
        <begin position="138"/>
        <end position="160"/>
    </location>
</feature>
<sequence>MSKRKGTSQSSNKLSKVNAIILSLFYIAMLLVGIITVIVFVVVKNYAPAWILLSAAVMIYLLTFVIGFAFYGVKILIQLRGSKGSLLEYKFTKFILYETALFIIGWLVSLFMLTTYIFGYDSMTLFWGLNRNIFMDCSLNAVLILSSYITFNDTAFVLVYGKKALSIVSFIGTCGRSYSKAKNAKAQEKPLEETQTESKDPQTSTPTI</sequence>
<feature type="transmembrane region" description="Helical" evidence="2">
    <location>
        <begin position="94"/>
        <end position="118"/>
    </location>
</feature>
<keyword evidence="2" id="KW-1133">Transmembrane helix</keyword>
<evidence type="ECO:0000256" key="2">
    <source>
        <dbReference type="SAM" id="Phobius"/>
    </source>
</evidence>
<keyword evidence="2" id="KW-0472">Membrane</keyword>
<dbReference type="Proteomes" id="UP000006671">
    <property type="component" value="Unassembled WGS sequence"/>
</dbReference>
<feature type="region of interest" description="Disordered" evidence="1">
    <location>
        <begin position="182"/>
        <end position="208"/>
    </location>
</feature>
<protein>
    <submittedName>
        <fullName evidence="3">Predicted protein</fullName>
    </submittedName>
</protein>
<feature type="transmembrane region" description="Helical" evidence="2">
    <location>
        <begin position="49"/>
        <end position="73"/>
    </location>
</feature>
<proteinExistence type="predicted"/>
<dbReference type="KEGG" id="ngr:NAEGRDRAFT_78800"/>
<keyword evidence="2" id="KW-0812">Transmembrane</keyword>
<gene>
    <name evidence="3" type="ORF">NAEGRDRAFT_78800</name>
</gene>
<feature type="transmembrane region" description="Helical" evidence="2">
    <location>
        <begin position="20"/>
        <end position="43"/>
    </location>
</feature>
<name>D2V6L5_NAEGR</name>
<dbReference type="RefSeq" id="XP_002680206.1">
    <property type="nucleotide sequence ID" value="XM_002680160.1"/>
</dbReference>
<dbReference type="AlphaFoldDB" id="D2V6L5"/>
<evidence type="ECO:0000313" key="4">
    <source>
        <dbReference type="Proteomes" id="UP000006671"/>
    </source>
</evidence>
<accession>D2V6L5</accession>
<dbReference type="EMBL" id="GG738854">
    <property type="protein sequence ID" value="EFC47462.1"/>
    <property type="molecule type" value="Genomic_DNA"/>
</dbReference>
<keyword evidence="4" id="KW-1185">Reference proteome</keyword>
<evidence type="ECO:0000256" key="1">
    <source>
        <dbReference type="SAM" id="MobiDB-lite"/>
    </source>
</evidence>
<feature type="compositionally biased region" description="Basic and acidic residues" evidence="1">
    <location>
        <begin position="185"/>
        <end position="200"/>
    </location>
</feature>
<reference evidence="3 4" key="1">
    <citation type="journal article" date="2010" name="Cell">
        <title>The genome of Naegleria gruberi illuminates early eukaryotic versatility.</title>
        <authorList>
            <person name="Fritz-Laylin L.K."/>
            <person name="Prochnik S.E."/>
            <person name="Ginger M.L."/>
            <person name="Dacks J.B."/>
            <person name="Carpenter M.L."/>
            <person name="Field M.C."/>
            <person name="Kuo A."/>
            <person name="Paredez A."/>
            <person name="Chapman J."/>
            <person name="Pham J."/>
            <person name="Shu S."/>
            <person name="Neupane R."/>
            <person name="Cipriano M."/>
            <person name="Mancuso J."/>
            <person name="Tu H."/>
            <person name="Salamov A."/>
            <person name="Lindquist E."/>
            <person name="Shapiro H."/>
            <person name="Lucas S."/>
            <person name="Grigoriev I.V."/>
            <person name="Cande W.Z."/>
            <person name="Fulton C."/>
            <person name="Rokhsar D.S."/>
            <person name="Dawson S.C."/>
        </authorList>
    </citation>
    <scope>NUCLEOTIDE SEQUENCE [LARGE SCALE GENOMIC DNA]</scope>
    <source>
        <strain evidence="3 4">NEG-M</strain>
    </source>
</reference>
<organism evidence="4">
    <name type="scientific">Naegleria gruberi</name>
    <name type="common">Amoeba</name>
    <dbReference type="NCBI Taxonomy" id="5762"/>
    <lineage>
        <taxon>Eukaryota</taxon>
        <taxon>Discoba</taxon>
        <taxon>Heterolobosea</taxon>
        <taxon>Tetramitia</taxon>
        <taxon>Eutetramitia</taxon>
        <taxon>Vahlkampfiidae</taxon>
        <taxon>Naegleria</taxon>
    </lineage>
</organism>
<dbReference type="InParanoid" id="D2V6L5"/>